<dbReference type="AlphaFoldDB" id="A0AA96RF77"/>
<evidence type="ECO:0000256" key="3">
    <source>
        <dbReference type="ARBA" id="ARBA00022741"/>
    </source>
</evidence>
<dbReference type="SUPFAM" id="SSF52540">
    <property type="entry name" value="P-loop containing nucleoside triphosphate hydrolases"/>
    <property type="match status" value="1"/>
</dbReference>
<sequence length="288" mass="32569">MITIRALEAARGPFRLHVPELAIGRGLTLLTGRNGSGKSTLLNILSTAWLPDRGGIDYDGLSLAESRPILRSRIGFLPSGLELHEDMTAEKFLRYMGELKGIYDQEPARTLLEEMDLTSLRRRRIRELSQGQRQKLALAQALLGQPAYLFLDEPLTFLDSGERRQVVSWLGRYALRRHVVVSSHELNEWEPAESILWLNEGGVLFHGPAEEWGRDLPLSVWTGTVNESEWADLSQELVMGWRQVPGGREVRVMAPEPPASGFVPADPTREDAYFIRRYVLRESRTKGE</sequence>
<keyword evidence="3" id="KW-0547">Nucleotide-binding</keyword>
<dbReference type="EMBL" id="CP130318">
    <property type="protein sequence ID" value="WNQ11171.1"/>
    <property type="molecule type" value="Genomic_DNA"/>
</dbReference>
<dbReference type="PROSITE" id="PS50893">
    <property type="entry name" value="ABC_TRANSPORTER_2"/>
    <property type="match status" value="1"/>
</dbReference>
<accession>A0AA96RF77</accession>
<proteinExistence type="inferred from homology"/>
<reference evidence="6 7" key="1">
    <citation type="submission" date="2022-02" db="EMBL/GenBank/DDBJ databases">
        <title>Paenibacillus sp. MBLB1776 Whole Genome Shotgun Sequencing.</title>
        <authorList>
            <person name="Hwang C.Y."/>
            <person name="Cho E.-S."/>
            <person name="Seo M.-J."/>
        </authorList>
    </citation>
    <scope>NUCLEOTIDE SEQUENCE [LARGE SCALE GENOMIC DNA]</scope>
    <source>
        <strain evidence="6 7">MBLB1776</strain>
    </source>
</reference>
<evidence type="ECO:0000256" key="4">
    <source>
        <dbReference type="ARBA" id="ARBA00022840"/>
    </source>
</evidence>
<protein>
    <submittedName>
        <fullName evidence="6">ABC transporter ATP-binding protein</fullName>
    </submittedName>
</protein>
<dbReference type="GO" id="GO:0016887">
    <property type="term" value="F:ATP hydrolysis activity"/>
    <property type="evidence" value="ECO:0007669"/>
    <property type="project" value="InterPro"/>
</dbReference>
<dbReference type="SMART" id="SM00382">
    <property type="entry name" value="AAA"/>
    <property type="match status" value="1"/>
</dbReference>
<evidence type="ECO:0000256" key="1">
    <source>
        <dbReference type="ARBA" id="ARBA00005417"/>
    </source>
</evidence>
<evidence type="ECO:0000313" key="7">
    <source>
        <dbReference type="Proteomes" id="UP001305702"/>
    </source>
</evidence>
<dbReference type="PANTHER" id="PTHR43335:SF2">
    <property type="entry name" value="ABC TRANSPORTER, ATP-BINDING PROTEIN"/>
    <property type="match status" value="1"/>
</dbReference>
<evidence type="ECO:0000313" key="6">
    <source>
        <dbReference type="EMBL" id="WNQ11171.1"/>
    </source>
</evidence>
<comment type="similarity">
    <text evidence="1">Belongs to the ABC transporter superfamily.</text>
</comment>
<dbReference type="InterPro" id="IPR003593">
    <property type="entry name" value="AAA+_ATPase"/>
</dbReference>
<dbReference type="Proteomes" id="UP001305702">
    <property type="component" value="Chromosome"/>
</dbReference>
<dbReference type="GO" id="GO:0005524">
    <property type="term" value="F:ATP binding"/>
    <property type="evidence" value="ECO:0007669"/>
    <property type="project" value="UniProtKB-KW"/>
</dbReference>
<dbReference type="PROSITE" id="PS00211">
    <property type="entry name" value="ABC_TRANSPORTER_1"/>
    <property type="match status" value="1"/>
</dbReference>
<gene>
    <name evidence="6" type="ORF">MJA45_26820</name>
</gene>
<dbReference type="Pfam" id="PF00005">
    <property type="entry name" value="ABC_tran"/>
    <property type="match status" value="1"/>
</dbReference>
<dbReference type="KEGG" id="paun:MJA45_26820"/>
<dbReference type="Gene3D" id="3.40.50.300">
    <property type="entry name" value="P-loop containing nucleotide triphosphate hydrolases"/>
    <property type="match status" value="1"/>
</dbReference>
<keyword evidence="7" id="KW-1185">Reference proteome</keyword>
<name>A0AA96RF77_9BACL</name>
<evidence type="ECO:0000256" key="2">
    <source>
        <dbReference type="ARBA" id="ARBA00022448"/>
    </source>
</evidence>
<dbReference type="InterPro" id="IPR003439">
    <property type="entry name" value="ABC_transporter-like_ATP-bd"/>
</dbReference>
<dbReference type="PANTHER" id="PTHR43335">
    <property type="entry name" value="ABC TRANSPORTER, ATP-BINDING PROTEIN"/>
    <property type="match status" value="1"/>
</dbReference>
<feature type="domain" description="ABC transporter" evidence="5">
    <location>
        <begin position="1"/>
        <end position="225"/>
    </location>
</feature>
<dbReference type="InterPro" id="IPR027417">
    <property type="entry name" value="P-loop_NTPase"/>
</dbReference>
<keyword evidence="4 6" id="KW-0067">ATP-binding</keyword>
<evidence type="ECO:0000259" key="5">
    <source>
        <dbReference type="PROSITE" id="PS50893"/>
    </source>
</evidence>
<keyword evidence="2" id="KW-0813">Transport</keyword>
<organism evidence="6 7">
    <name type="scientific">Paenibacillus aurantius</name>
    <dbReference type="NCBI Taxonomy" id="2918900"/>
    <lineage>
        <taxon>Bacteria</taxon>
        <taxon>Bacillati</taxon>
        <taxon>Bacillota</taxon>
        <taxon>Bacilli</taxon>
        <taxon>Bacillales</taxon>
        <taxon>Paenibacillaceae</taxon>
        <taxon>Paenibacillus</taxon>
    </lineage>
</organism>
<dbReference type="RefSeq" id="WP_315604947.1">
    <property type="nucleotide sequence ID" value="NZ_CP130318.1"/>
</dbReference>
<dbReference type="InterPro" id="IPR017871">
    <property type="entry name" value="ABC_transporter-like_CS"/>
</dbReference>